<gene>
    <name evidence="3" type="ordered locus">Isop_2016</name>
</gene>
<comment type="catalytic activity">
    <reaction evidence="1">
        <text>thiamine + H2O = 5-(2-hydroxyethyl)-4-methylthiazole + 4-amino-5-hydroxymethyl-2-methylpyrimidine + H(+)</text>
        <dbReference type="Rhea" id="RHEA:17509"/>
        <dbReference type="ChEBI" id="CHEBI:15377"/>
        <dbReference type="ChEBI" id="CHEBI:15378"/>
        <dbReference type="ChEBI" id="CHEBI:16892"/>
        <dbReference type="ChEBI" id="CHEBI:17957"/>
        <dbReference type="ChEBI" id="CHEBI:18385"/>
        <dbReference type="EC" id="3.5.99.2"/>
    </reaction>
</comment>
<dbReference type="CDD" id="cd19365">
    <property type="entry name" value="TenA_C-like"/>
    <property type="match status" value="1"/>
</dbReference>
<dbReference type="PANTHER" id="PTHR43198">
    <property type="entry name" value="BIFUNCTIONAL TH2 PROTEIN"/>
    <property type="match status" value="1"/>
</dbReference>
<dbReference type="RefSeq" id="WP_013564884.1">
    <property type="nucleotide sequence ID" value="NC_014962.1"/>
</dbReference>
<evidence type="ECO:0000256" key="1">
    <source>
        <dbReference type="RuleBase" id="RU363093"/>
    </source>
</evidence>
<dbReference type="InParanoid" id="E8R377"/>
<organism evidence="3 4">
    <name type="scientific">Isosphaera pallida (strain ATCC 43644 / DSM 9630 / IS1B)</name>
    <dbReference type="NCBI Taxonomy" id="575540"/>
    <lineage>
        <taxon>Bacteria</taxon>
        <taxon>Pseudomonadati</taxon>
        <taxon>Planctomycetota</taxon>
        <taxon>Planctomycetia</taxon>
        <taxon>Isosphaerales</taxon>
        <taxon>Isosphaeraceae</taxon>
        <taxon>Isosphaera</taxon>
    </lineage>
</organism>
<accession>E8R377</accession>
<dbReference type="Pfam" id="PF03070">
    <property type="entry name" value="TENA_THI-4"/>
    <property type="match status" value="1"/>
</dbReference>
<keyword evidence="4" id="KW-1185">Reference proteome</keyword>
<protein>
    <recommendedName>
        <fullName evidence="1">Aminopyrimidine aminohydrolase</fullName>
        <ecNumber evidence="1">3.5.99.2</ecNumber>
    </recommendedName>
</protein>
<proteinExistence type="inferred from homology"/>
<dbReference type="InterPro" id="IPR050967">
    <property type="entry name" value="Thiamine_Salvage_TenA"/>
</dbReference>
<dbReference type="NCBIfam" id="TIGR04306">
    <property type="entry name" value="salvage_TenA"/>
    <property type="match status" value="1"/>
</dbReference>
<dbReference type="EMBL" id="CP002353">
    <property type="protein sequence ID" value="ADV62596.1"/>
    <property type="molecule type" value="Genomic_DNA"/>
</dbReference>
<evidence type="ECO:0000313" key="3">
    <source>
        <dbReference type="EMBL" id="ADV62596.1"/>
    </source>
</evidence>
<evidence type="ECO:0000259" key="2">
    <source>
        <dbReference type="Pfam" id="PF03070"/>
    </source>
</evidence>
<sequence>MMRDPALDVKTTCEPFTNVLWRAIEPINDALKSHPFLVGLTTGDLERDRFAFYIVQDALYLVEFAQALSALAAFAPDPADSAMFNRHAADAIAVENALHGGLIVDLGLDSAQVKASELAPTCRAYVSHLKSTVLGRPFHEGLAAVLPCYWIYQDVGQRLAAQGSPDPLYARWIATYGGAEFEAVTRQVLDLTDRLAPTLTPDQRAAMTQQFVLSSRYEWMFWDMAFRREAWPV</sequence>
<comment type="similarity">
    <text evidence="1">Belongs to the TenA family.</text>
</comment>
<name>E8R377_ISOPI</name>
<dbReference type="STRING" id="575540.Isop_2016"/>
<reference key="1">
    <citation type="submission" date="2010-11" db="EMBL/GenBank/DDBJ databases">
        <title>The complete sequence of chromosome of Isophaera pallida ATCC 43644.</title>
        <authorList>
            <consortium name="US DOE Joint Genome Institute (JGI-PGF)"/>
            <person name="Lucas S."/>
            <person name="Copeland A."/>
            <person name="Lapidus A."/>
            <person name="Bruce D."/>
            <person name="Goodwin L."/>
            <person name="Pitluck S."/>
            <person name="Kyrpides N."/>
            <person name="Mavromatis K."/>
            <person name="Pagani I."/>
            <person name="Ivanova N."/>
            <person name="Saunders E."/>
            <person name="Brettin T."/>
            <person name="Detter J.C."/>
            <person name="Han C."/>
            <person name="Tapia R."/>
            <person name="Land M."/>
            <person name="Hauser L."/>
            <person name="Markowitz V."/>
            <person name="Cheng J.-F."/>
            <person name="Hugenholtz P."/>
            <person name="Woyke T."/>
            <person name="Wu D."/>
            <person name="Eisen J.A."/>
        </authorList>
    </citation>
    <scope>NUCLEOTIDE SEQUENCE</scope>
    <source>
        <strain>ATCC 43644</strain>
    </source>
</reference>
<dbReference type="InterPro" id="IPR027574">
    <property type="entry name" value="Thiaminase_II"/>
</dbReference>
<dbReference type="EC" id="3.5.99.2" evidence="1"/>
<dbReference type="AlphaFoldDB" id="E8R377"/>
<dbReference type="GO" id="GO:0005829">
    <property type="term" value="C:cytosol"/>
    <property type="evidence" value="ECO:0007669"/>
    <property type="project" value="TreeGrafter"/>
</dbReference>
<dbReference type="SUPFAM" id="SSF48613">
    <property type="entry name" value="Heme oxygenase-like"/>
    <property type="match status" value="1"/>
</dbReference>
<evidence type="ECO:0000313" key="4">
    <source>
        <dbReference type="Proteomes" id="UP000008631"/>
    </source>
</evidence>
<comment type="catalytic activity">
    <reaction evidence="1">
        <text>4-amino-5-aminomethyl-2-methylpyrimidine + H2O = 4-amino-5-hydroxymethyl-2-methylpyrimidine + NH4(+)</text>
        <dbReference type="Rhea" id="RHEA:31799"/>
        <dbReference type="ChEBI" id="CHEBI:15377"/>
        <dbReference type="ChEBI" id="CHEBI:16892"/>
        <dbReference type="ChEBI" id="CHEBI:28938"/>
        <dbReference type="ChEBI" id="CHEBI:63416"/>
        <dbReference type="EC" id="3.5.99.2"/>
    </reaction>
</comment>
<dbReference type="GO" id="GO:0050334">
    <property type="term" value="F:thiaminase activity"/>
    <property type="evidence" value="ECO:0007669"/>
    <property type="project" value="UniProtKB-EC"/>
</dbReference>
<dbReference type="UniPathway" id="UPA00060"/>
<dbReference type="HOGENOM" id="CLU_077537_3_2_0"/>
<dbReference type="KEGG" id="ipa:Isop_2016"/>
<keyword evidence="1 3" id="KW-0378">Hydrolase</keyword>
<dbReference type="InterPro" id="IPR004305">
    <property type="entry name" value="Thiaminase-2/PQQC"/>
</dbReference>
<dbReference type="eggNOG" id="COG0819">
    <property type="taxonomic scope" value="Bacteria"/>
</dbReference>
<dbReference type="InterPro" id="IPR016084">
    <property type="entry name" value="Haem_Oase-like_multi-hlx"/>
</dbReference>
<dbReference type="GO" id="GO:0009228">
    <property type="term" value="P:thiamine biosynthetic process"/>
    <property type="evidence" value="ECO:0007669"/>
    <property type="project" value="UniProtKB-KW"/>
</dbReference>
<comment type="pathway">
    <text evidence="1">Cofactor biosynthesis; thiamine diphosphate biosynthesis.</text>
</comment>
<feature type="domain" description="Thiaminase-2/PQQC" evidence="2">
    <location>
        <begin position="21"/>
        <end position="227"/>
    </location>
</feature>
<dbReference type="PANTHER" id="PTHR43198:SF2">
    <property type="entry name" value="SI:CH1073-67J19.1-RELATED"/>
    <property type="match status" value="1"/>
</dbReference>
<dbReference type="Gene3D" id="1.20.910.10">
    <property type="entry name" value="Heme oxygenase-like"/>
    <property type="match status" value="1"/>
</dbReference>
<keyword evidence="1" id="KW-0784">Thiamine biosynthesis</keyword>
<dbReference type="Proteomes" id="UP000008631">
    <property type="component" value="Chromosome"/>
</dbReference>
<dbReference type="GO" id="GO:0009229">
    <property type="term" value="P:thiamine diphosphate biosynthetic process"/>
    <property type="evidence" value="ECO:0007669"/>
    <property type="project" value="UniProtKB-UniPathway"/>
</dbReference>
<comment type="function">
    <text evidence="1">Catalyzes an amino-pyrimidine hydrolysis reaction at the C5' of the pyrimidine moiety of thiamine compounds, a reaction that is part of a thiamine salvage pathway.</text>
</comment>
<reference evidence="3 4" key="2">
    <citation type="journal article" date="2011" name="Stand. Genomic Sci.">
        <title>Complete genome sequence of Isosphaera pallida type strain (IS1B).</title>
        <authorList>
            <consortium name="US DOE Joint Genome Institute (JGI-PGF)"/>
            <person name="Goker M."/>
            <person name="Cleland D."/>
            <person name="Saunders E."/>
            <person name="Lapidus A."/>
            <person name="Nolan M."/>
            <person name="Lucas S."/>
            <person name="Hammon N."/>
            <person name="Deshpande S."/>
            <person name="Cheng J.F."/>
            <person name="Tapia R."/>
            <person name="Han C."/>
            <person name="Goodwin L."/>
            <person name="Pitluck S."/>
            <person name="Liolios K."/>
            <person name="Pagani I."/>
            <person name="Ivanova N."/>
            <person name="Mavromatis K."/>
            <person name="Pati A."/>
            <person name="Chen A."/>
            <person name="Palaniappan K."/>
            <person name="Land M."/>
            <person name="Hauser L."/>
            <person name="Chang Y.J."/>
            <person name="Jeffries C.D."/>
            <person name="Detter J.C."/>
            <person name="Beck B."/>
            <person name="Woyke T."/>
            <person name="Bristow J."/>
            <person name="Eisen J.A."/>
            <person name="Markowitz V."/>
            <person name="Hugenholtz P."/>
            <person name="Kyrpides N.C."/>
            <person name="Klenk H.P."/>
        </authorList>
    </citation>
    <scope>NUCLEOTIDE SEQUENCE [LARGE SCALE GENOMIC DNA]</scope>
    <source>
        <strain evidence="4">ATCC 43644 / DSM 9630 / IS1B</strain>
    </source>
</reference>